<name>A0A432YAM4_9GAMM</name>
<proteinExistence type="predicted"/>
<reference evidence="3" key="1">
    <citation type="journal article" date="2018" name="Front. Microbiol.">
        <title>Genome-Based Analysis Reveals the Taxonomy and Diversity of the Family Idiomarinaceae.</title>
        <authorList>
            <person name="Liu Y."/>
            <person name="Lai Q."/>
            <person name="Shao Z."/>
        </authorList>
    </citation>
    <scope>NUCLEOTIDE SEQUENCE [LARGE SCALE GENOMIC DNA]</scope>
    <source>
        <strain evidence="3">F23</strain>
    </source>
</reference>
<evidence type="ECO:0000313" key="3">
    <source>
        <dbReference type="Proteomes" id="UP000287330"/>
    </source>
</evidence>
<comment type="caution">
    <text evidence="2">The sequence shown here is derived from an EMBL/GenBank/DDBJ whole genome shotgun (WGS) entry which is preliminary data.</text>
</comment>
<evidence type="ECO:0000313" key="2">
    <source>
        <dbReference type="EMBL" id="RUO58028.1"/>
    </source>
</evidence>
<dbReference type="Proteomes" id="UP000287330">
    <property type="component" value="Unassembled WGS sequence"/>
</dbReference>
<keyword evidence="3" id="KW-1185">Reference proteome</keyword>
<gene>
    <name evidence="2" type="ORF">CWE25_00050</name>
</gene>
<dbReference type="RefSeq" id="WP_126753122.1">
    <property type="nucleotide sequence ID" value="NZ_PIPV01000001.1"/>
</dbReference>
<protein>
    <submittedName>
        <fullName evidence="2">Uncharacterized protein</fullName>
    </submittedName>
</protein>
<evidence type="ECO:0000256" key="1">
    <source>
        <dbReference type="SAM" id="MobiDB-lite"/>
    </source>
</evidence>
<dbReference type="AlphaFoldDB" id="A0A432YAM4"/>
<dbReference type="EMBL" id="PIPV01000001">
    <property type="protein sequence ID" value="RUO58028.1"/>
    <property type="molecule type" value="Genomic_DNA"/>
</dbReference>
<accession>A0A432YAM4</accession>
<organism evidence="2 3">
    <name type="scientific">Idiomarina fontislapidosi</name>
    <dbReference type="NCBI Taxonomy" id="263723"/>
    <lineage>
        <taxon>Bacteria</taxon>
        <taxon>Pseudomonadati</taxon>
        <taxon>Pseudomonadota</taxon>
        <taxon>Gammaproteobacteria</taxon>
        <taxon>Alteromonadales</taxon>
        <taxon>Idiomarinaceae</taxon>
        <taxon>Idiomarina</taxon>
    </lineage>
</organism>
<sequence length="66" mass="7709">MSRKMRDLPHRHNVRILRTGKSNVAPKARITKPYRAHLAHGQIQRRAKGATYHHANYNNNDERNAL</sequence>
<feature type="region of interest" description="Disordered" evidence="1">
    <location>
        <begin position="43"/>
        <end position="66"/>
    </location>
</feature>